<evidence type="ECO:0000256" key="1">
    <source>
        <dbReference type="ARBA" id="ARBA00001971"/>
    </source>
</evidence>
<proteinExistence type="inferred from homology"/>
<sequence length="110" mass="11994">MFIPKGSLVFPNVLATSLDEDYVDPTAFSPSRFMPKSSGGGGESPFTLAFGFGRRMCPGRHLAYASLWIAIAAIFSTLHISRKKDQDGYDIPLHLEFGSNITKCATLPTH</sequence>
<dbReference type="AlphaFoldDB" id="A0A9P6A1U5"/>
<keyword evidence="11" id="KW-0472">Membrane</keyword>
<keyword evidence="5 9" id="KW-0479">Metal-binding</keyword>
<dbReference type="GO" id="GO:0004497">
    <property type="term" value="F:monooxygenase activity"/>
    <property type="evidence" value="ECO:0007669"/>
    <property type="project" value="UniProtKB-KW"/>
</dbReference>
<comment type="similarity">
    <text evidence="3 10">Belongs to the cytochrome P450 family.</text>
</comment>
<organism evidence="12 13">
    <name type="scientific">Pleurotus eryngii</name>
    <name type="common">Boletus of the steppes</name>
    <dbReference type="NCBI Taxonomy" id="5323"/>
    <lineage>
        <taxon>Eukaryota</taxon>
        <taxon>Fungi</taxon>
        <taxon>Dikarya</taxon>
        <taxon>Basidiomycota</taxon>
        <taxon>Agaricomycotina</taxon>
        <taxon>Agaricomycetes</taxon>
        <taxon>Agaricomycetidae</taxon>
        <taxon>Agaricales</taxon>
        <taxon>Pleurotineae</taxon>
        <taxon>Pleurotaceae</taxon>
        <taxon>Pleurotus</taxon>
    </lineage>
</organism>
<gene>
    <name evidence="12" type="ORF">BDN71DRAFT_1445923</name>
</gene>
<dbReference type="InterPro" id="IPR002401">
    <property type="entry name" value="Cyt_P450_E_grp-I"/>
</dbReference>
<keyword evidence="7 9" id="KW-0408">Iron</keyword>
<evidence type="ECO:0000256" key="6">
    <source>
        <dbReference type="ARBA" id="ARBA00023002"/>
    </source>
</evidence>
<comment type="pathway">
    <text evidence="2">Secondary metabolite biosynthesis.</text>
</comment>
<dbReference type="PANTHER" id="PTHR46300:SF5">
    <property type="entry name" value="CYTOCHROME P450"/>
    <property type="match status" value="1"/>
</dbReference>
<keyword evidence="6 10" id="KW-0560">Oxidoreductase</keyword>
<reference evidence="12" key="1">
    <citation type="submission" date="2020-11" db="EMBL/GenBank/DDBJ databases">
        <authorList>
            <consortium name="DOE Joint Genome Institute"/>
            <person name="Ahrendt S."/>
            <person name="Riley R."/>
            <person name="Andreopoulos W."/>
            <person name="Labutti K."/>
            <person name="Pangilinan J."/>
            <person name="Ruiz-Duenas F.J."/>
            <person name="Barrasa J.M."/>
            <person name="Sanchez-Garcia M."/>
            <person name="Camarero S."/>
            <person name="Miyauchi S."/>
            <person name="Serrano A."/>
            <person name="Linde D."/>
            <person name="Babiker R."/>
            <person name="Drula E."/>
            <person name="Ayuso-Fernandez I."/>
            <person name="Pacheco R."/>
            <person name="Padilla G."/>
            <person name="Ferreira P."/>
            <person name="Barriuso J."/>
            <person name="Kellner H."/>
            <person name="Castanera R."/>
            <person name="Alfaro M."/>
            <person name="Ramirez L."/>
            <person name="Pisabarro A.G."/>
            <person name="Kuo A."/>
            <person name="Tritt A."/>
            <person name="Lipzen A."/>
            <person name="He G."/>
            <person name="Yan M."/>
            <person name="Ng V."/>
            <person name="Cullen D."/>
            <person name="Martin F."/>
            <person name="Rosso M.-N."/>
            <person name="Henrissat B."/>
            <person name="Hibbett D."/>
            <person name="Martinez A.T."/>
            <person name="Grigoriev I.V."/>
        </authorList>
    </citation>
    <scope>NUCLEOTIDE SEQUENCE</scope>
    <source>
        <strain evidence="12">ATCC 90797</strain>
    </source>
</reference>
<evidence type="ECO:0000313" key="13">
    <source>
        <dbReference type="Proteomes" id="UP000807025"/>
    </source>
</evidence>
<dbReference type="InterPro" id="IPR017972">
    <property type="entry name" value="Cyt_P450_CS"/>
</dbReference>
<dbReference type="Gene3D" id="1.10.630.10">
    <property type="entry name" value="Cytochrome P450"/>
    <property type="match status" value="1"/>
</dbReference>
<keyword evidence="11" id="KW-1133">Transmembrane helix</keyword>
<keyword evidence="11" id="KW-0812">Transmembrane</keyword>
<feature type="transmembrane region" description="Helical" evidence="11">
    <location>
        <begin position="62"/>
        <end position="80"/>
    </location>
</feature>
<dbReference type="InterPro" id="IPR036396">
    <property type="entry name" value="Cyt_P450_sf"/>
</dbReference>
<dbReference type="PROSITE" id="PS00086">
    <property type="entry name" value="CYTOCHROME_P450"/>
    <property type="match status" value="1"/>
</dbReference>
<comment type="caution">
    <text evidence="12">The sequence shown here is derived from an EMBL/GenBank/DDBJ whole genome shotgun (WGS) entry which is preliminary data.</text>
</comment>
<evidence type="ECO:0000256" key="5">
    <source>
        <dbReference type="ARBA" id="ARBA00022723"/>
    </source>
</evidence>
<evidence type="ECO:0000256" key="3">
    <source>
        <dbReference type="ARBA" id="ARBA00010617"/>
    </source>
</evidence>
<dbReference type="SUPFAM" id="SSF48264">
    <property type="entry name" value="Cytochrome P450"/>
    <property type="match status" value="1"/>
</dbReference>
<dbReference type="Pfam" id="PF00067">
    <property type="entry name" value="p450"/>
    <property type="match status" value="1"/>
</dbReference>
<dbReference type="InterPro" id="IPR001128">
    <property type="entry name" value="Cyt_P450"/>
</dbReference>
<dbReference type="EMBL" id="MU154550">
    <property type="protein sequence ID" value="KAF9496680.1"/>
    <property type="molecule type" value="Genomic_DNA"/>
</dbReference>
<dbReference type="GO" id="GO:0016705">
    <property type="term" value="F:oxidoreductase activity, acting on paired donors, with incorporation or reduction of molecular oxygen"/>
    <property type="evidence" value="ECO:0007669"/>
    <property type="project" value="InterPro"/>
</dbReference>
<evidence type="ECO:0000256" key="8">
    <source>
        <dbReference type="ARBA" id="ARBA00023033"/>
    </source>
</evidence>
<keyword evidence="13" id="KW-1185">Reference proteome</keyword>
<dbReference type="Proteomes" id="UP000807025">
    <property type="component" value="Unassembled WGS sequence"/>
</dbReference>
<dbReference type="PANTHER" id="PTHR46300">
    <property type="entry name" value="P450, PUTATIVE (EUROFUNG)-RELATED-RELATED"/>
    <property type="match status" value="1"/>
</dbReference>
<evidence type="ECO:0000256" key="11">
    <source>
        <dbReference type="SAM" id="Phobius"/>
    </source>
</evidence>
<accession>A0A9P6A1U5</accession>
<feature type="binding site" description="axial binding residue" evidence="9">
    <location>
        <position position="57"/>
    </location>
    <ligand>
        <name>heme</name>
        <dbReference type="ChEBI" id="CHEBI:30413"/>
    </ligand>
    <ligandPart>
        <name>Fe</name>
        <dbReference type="ChEBI" id="CHEBI:18248"/>
    </ligandPart>
</feature>
<name>A0A9P6A1U5_PLEER</name>
<dbReference type="GO" id="GO:0005506">
    <property type="term" value="F:iron ion binding"/>
    <property type="evidence" value="ECO:0007669"/>
    <property type="project" value="InterPro"/>
</dbReference>
<comment type="cofactor">
    <cofactor evidence="1 9">
        <name>heme</name>
        <dbReference type="ChEBI" id="CHEBI:30413"/>
    </cofactor>
</comment>
<protein>
    <submittedName>
        <fullName evidence="12">Cytochrome P450</fullName>
    </submittedName>
</protein>
<evidence type="ECO:0000256" key="9">
    <source>
        <dbReference type="PIRSR" id="PIRSR602401-1"/>
    </source>
</evidence>
<dbReference type="OrthoDB" id="2789670at2759"/>
<keyword evidence="8 10" id="KW-0503">Monooxygenase</keyword>
<dbReference type="GO" id="GO:0020037">
    <property type="term" value="F:heme binding"/>
    <property type="evidence" value="ECO:0007669"/>
    <property type="project" value="InterPro"/>
</dbReference>
<dbReference type="PRINTS" id="PR00463">
    <property type="entry name" value="EP450I"/>
</dbReference>
<evidence type="ECO:0000256" key="4">
    <source>
        <dbReference type="ARBA" id="ARBA00022617"/>
    </source>
</evidence>
<dbReference type="InterPro" id="IPR050364">
    <property type="entry name" value="Cytochrome_P450_fung"/>
</dbReference>
<evidence type="ECO:0000313" key="12">
    <source>
        <dbReference type="EMBL" id="KAF9496680.1"/>
    </source>
</evidence>
<evidence type="ECO:0000256" key="7">
    <source>
        <dbReference type="ARBA" id="ARBA00023004"/>
    </source>
</evidence>
<keyword evidence="4 9" id="KW-0349">Heme</keyword>
<evidence type="ECO:0000256" key="10">
    <source>
        <dbReference type="RuleBase" id="RU000461"/>
    </source>
</evidence>
<evidence type="ECO:0000256" key="2">
    <source>
        <dbReference type="ARBA" id="ARBA00005179"/>
    </source>
</evidence>